<gene>
    <name evidence="1" type="ORF">C9I57_26950</name>
</gene>
<evidence type="ECO:0008006" key="3">
    <source>
        <dbReference type="Google" id="ProtNLM"/>
    </source>
</evidence>
<name>A0A2T3XM34_9BURK</name>
<dbReference type="Proteomes" id="UP000240638">
    <property type="component" value="Unassembled WGS sequence"/>
</dbReference>
<sequence length="224" mass="25689">MDVAWFLNRRLDFIRQLYARSSAPFVDRRTKIENEEEPFVPPYSEDPEPAFMLEWQEASDSIDVLGHACLCMLASALQAYLQTRVRLHCEELSAEDRKRVFRKGWVRGYDLIFTEAFKIPFAGGPVPIAVLEDIVLTRNSIQHDLEITTNRPKHADRKPGAARSVFLDAREVELLDRMDPDAQTWLAPPTVQVSQASLEATINTVERFVAWLDAAIEEKLYGQR</sequence>
<protein>
    <recommendedName>
        <fullName evidence="3">RiboL-PSP-HEPN domain-containing protein</fullName>
    </recommendedName>
</protein>
<dbReference type="RefSeq" id="WP_107153646.1">
    <property type="nucleotide sequence ID" value="NZ_PYUC01000017.1"/>
</dbReference>
<organism evidence="1 2">
    <name type="scientific">Trinickia symbiotica</name>
    <dbReference type="NCBI Taxonomy" id="863227"/>
    <lineage>
        <taxon>Bacteria</taxon>
        <taxon>Pseudomonadati</taxon>
        <taxon>Pseudomonadota</taxon>
        <taxon>Betaproteobacteria</taxon>
        <taxon>Burkholderiales</taxon>
        <taxon>Burkholderiaceae</taxon>
        <taxon>Trinickia</taxon>
    </lineage>
</organism>
<dbReference type="EMBL" id="PYUC01000017">
    <property type="protein sequence ID" value="PTB17586.1"/>
    <property type="molecule type" value="Genomic_DNA"/>
</dbReference>
<reference evidence="1 2" key="1">
    <citation type="submission" date="2018-03" db="EMBL/GenBank/DDBJ databases">
        <title>Whole genome analyses suggest that Burkholderia sensu lato contains two further novel genera in the rhizoxinica-symbiotica group Mycetohabitans gen. nov., and Trinickia gen. nov.: implications for the evolution of diazotrophy and nodulation in the Burkholderiaceae.</title>
        <authorList>
            <person name="Estrada De Los Santos P."/>
            <person name="Palmer M."/>
            <person name="Chavez-Ramirez B."/>
            <person name="Steenkamp E.T."/>
            <person name="Hirsch A.M."/>
            <person name="Manyaka P."/>
            <person name="Maluk M."/>
            <person name="Lafos M."/>
            <person name="Crook M."/>
            <person name="Gross E."/>
            <person name="Simon M.F."/>
            <person name="Bueno Dos Reis Junior F."/>
            <person name="Poole P.S."/>
            <person name="Venter S.N."/>
            <person name="James E.K."/>
        </authorList>
    </citation>
    <scope>NUCLEOTIDE SEQUENCE [LARGE SCALE GENOMIC DNA]</scope>
    <source>
        <strain evidence="1 2">JPY-366</strain>
    </source>
</reference>
<evidence type="ECO:0000313" key="2">
    <source>
        <dbReference type="Proteomes" id="UP000240638"/>
    </source>
</evidence>
<evidence type="ECO:0000313" key="1">
    <source>
        <dbReference type="EMBL" id="PTB17586.1"/>
    </source>
</evidence>
<dbReference type="AlphaFoldDB" id="A0A2T3XM34"/>
<accession>A0A2T3XM34</accession>
<proteinExistence type="predicted"/>
<comment type="caution">
    <text evidence="1">The sequence shown here is derived from an EMBL/GenBank/DDBJ whole genome shotgun (WGS) entry which is preliminary data.</text>
</comment>